<organism evidence="5 6">
    <name type="scientific">Brachionus plicatilis</name>
    <name type="common">Marine rotifer</name>
    <name type="synonym">Brachionus muelleri</name>
    <dbReference type="NCBI Taxonomy" id="10195"/>
    <lineage>
        <taxon>Eukaryota</taxon>
        <taxon>Metazoa</taxon>
        <taxon>Spiralia</taxon>
        <taxon>Gnathifera</taxon>
        <taxon>Rotifera</taxon>
        <taxon>Eurotatoria</taxon>
        <taxon>Monogononta</taxon>
        <taxon>Pseudotrocha</taxon>
        <taxon>Ploima</taxon>
        <taxon>Brachionidae</taxon>
        <taxon>Brachionus</taxon>
    </lineage>
</organism>
<dbReference type="InterPro" id="IPR015943">
    <property type="entry name" value="WD40/YVTN_repeat-like_dom_sf"/>
</dbReference>
<evidence type="ECO:0000256" key="1">
    <source>
        <dbReference type="ARBA" id="ARBA00022574"/>
    </source>
</evidence>
<feature type="repeat" description="WD" evidence="3">
    <location>
        <begin position="273"/>
        <end position="313"/>
    </location>
</feature>
<name>A0A3M7Q2M1_BRAPC</name>
<dbReference type="PANTHER" id="PTHR19848:SF8">
    <property type="entry name" value="F-BOX AND WD REPEAT DOMAIN CONTAINING 7"/>
    <property type="match status" value="1"/>
</dbReference>
<evidence type="ECO:0000313" key="5">
    <source>
        <dbReference type="EMBL" id="RNA05419.1"/>
    </source>
</evidence>
<evidence type="ECO:0000313" key="6">
    <source>
        <dbReference type="Proteomes" id="UP000276133"/>
    </source>
</evidence>
<dbReference type="AlphaFoldDB" id="A0A3M7Q2M1"/>
<protein>
    <submittedName>
        <fullName evidence="5">Uncharacterized protein</fullName>
    </submittedName>
</protein>
<dbReference type="Gene3D" id="2.130.10.10">
    <property type="entry name" value="YVTN repeat-like/Quinoprotein amine dehydrogenase"/>
    <property type="match status" value="2"/>
</dbReference>
<dbReference type="Pfam" id="PF00400">
    <property type="entry name" value="WD40"/>
    <property type="match status" value="3"/>
</dbReference>
<dbReference type="SUPFAM" id="SSF50978">
    <property type="entry name" value="WD40 repeat-like"/>
    <property type="match status" value="1"/>
</dbReference>
<evidence type="ECO:0000256" key="3">
    <source>
        <dbReference type="PROSITE-ProRule" id="PRU00221"/>
    </source>
</evidence>
<feature type="repeat" description="WD" evidence="3">
    <location>
        <begin position="191"/>
        <end position="224"/>
    </location>
</feature>
<dbReference type="PROSITE" id="PS50294">
    <property type="entry name" value="WD_REPEATS_REGION"/>
    <property type="match status" value="3"/>
</dbReference>
<comment type="caution">
    <text evidence="5">The sequence shown here is derived from an EMBL/GenBank/DDBJ whole genome shotgun (WGS) entry which is preliminary data.</text>
</comment>
<dbReference type="InterPro" id="IPR020472">
    <property type="entry name" value="WD40_PAC1"/>
</dbReference>
<feature type="signal peptide" evidence="4">
    <location>
        <begin position="1"/>
        <end position="22"/>
    </location>
</feature>
<reference evidence="5 6" key="1">
    <citation type="journal article" date="2018" name="Sci. Rep.">
        <title>Genomic signatures of local adaptation to the degree of environmental predictability in rotifers.</title>
        <authorList>
            <person name="Franch-Gras L."/>
            <person name="Hahn C."/>
            <person name="Garcia-Roger E.M."/>
            <person name="Carmona M.J."/>
            <person name="Serra M."/>
            <person name="Gomez A."/>
        </authorList>
    </citation>
    <scope>NUCLEOTIDE SEQUENCE [LARGE SCALE GENOMIC DNA]</scope>
    <source>
        <strain evidence="5">HYR1</strain>
    </source>
</reference>
<proteinExistence type="predicted"/>
<dbReference type="InterPro" id="IPR001680">
    <property type="entry name" value="WD40_rpt"/>
</dbReference>
<evidence type="ECO:0000256" key="2">
    <source>
        <dbReference type="ARBA" id="ARBA00022737"/>
    </source>
</evidence>
<dbReference type="PRINTS" id="PR00320">
    <property type="entry name" value="GPROTEINBRPT"/>
</dbReference>
<accession>A0A3M7Q2M1</accession>
<dbReference type="OrthoDB" id="308449at2759"/>
<dbReference type="SMART" id="SM00320">
    <property type="entry name" value="WD40"/>
    <property type="match status" value="5"/>
</dbReference>
<keyword evidence="4" id="KW-0732">Signal</keyword>
<gene>
    <name evidence="5" type="ORF">BpHYR1_020467</name>
</gene>
<feature type="chain" id="PRO_5018011016" evidence="4">
    <location>
        <begin position="23"/>
        <end position="438"/>
    </location>
</feature>
<keyword evidence="6" id="KW-1185">Reference proteome</keyword>
<keyword evidence="2" id="KW-0677">Repeat</keyword>
<sequence length="438" mass="48806">MKNKNHYLILLCLALFYIETNANSKHLLSTCDHCSEAISNCLSCSGEKNCKKCIKSLYPKCNQCSRDIFSGNDLEIEGEKYLSCHQLDSLHEDICKIRCRGEFFQFGQCAKLEEASVCQCFESTPTTTTQAITTTTKKPFVQRDITYRVFTQETTYINDFKVLANGDLVAAGYSGYIKILDSLNGTVTKSIYAHSGPVWSIDILPNGYIVSGGDDKKIKIWDLNANLMKIQLNGHSGLVRVVKSLPNGHIASGSTDNTIKIWNSTDGSLIYTLLGHSNHVQDLVVLNSGDLASGSKDKTIKIWDIETGLLKHELNGNFKEIWRLGLLKNGNLLVLEMDKIFRSIDPYTGEIKINYLGHPWMPRDFAVLPSGDIATGDSGKVMIFWDADTGYIKKLFNNPSSYDSYDILRSLVVTKSGDLVGAFENKKLKIWNTGEGPF</sequence>
<dbReference type="EMBL" id="REGN01007727">
    <property type="protein sequence ID" value="RNA05419.1"/>
    <property type="molecule type" value="Genomic_DNA"/>
</dbReference>
<keyword evidence="1 3" id="KW-0853">WD repeat</keyword>
<dbReference type="PROSITE" id="PS50082">
    <property type="entry name" value="WD_REPEATS_2"/>
    <property type="match status" value="3"/>
</dbReference>
<dbReference type="InterPro" id="IPR036322">
    <property type="entry name" value="WD40_repeat_dom_sf"/>
</dbReference>
<feature type="repeat" description="WD" evidence="3">
    <location>
        <begin position="232"/>
        <end position="272"/>
    </location>
</feature>
<dbReference type="PROSITE" id="PS00678">
    <property type="entry name" value="WD_REPEATS_1"/>
    <property type="match status" value="2"/>
</dbReference>
<dbReference type="InterPro" id="IPR019775">
    <property type="entry name" value="WD40_repeat_CS"/>
</dbReference>
<evidence type="ECO:0000256" key="4">
    <source>
        <dbReference type="SAM" id="SignalP"/>
    </source>
</evidence>
<dbReference type="PANTHER" id="PTHR19848">
    <property type="entry name" value="WD40 REPEAT PROTEIN"/>
    <property type="match status" value="1"/>
</dbReference>
<dbReference type="Proteomes" id="UP000276133">
    <property type="component" value="Unassembled WGS sequence"/>
</dbReference>
<dbReference type="STRING" id="10195.A0A3M7Q2M1"/>